<keyword evidence="5" id="KW-0238">DNA-binding</keyword>
<evidence type="ECO:0000256" key="7">
    <source>
        <dbReference type="ARBA" id="ARBA00023242"/>
    </source>
</evidence>
<keyword evidence="6" id="KW-0010">Activator</keyword>
<dbReference type="PANTHER" id="PTHR31604">
    <property type="entry name" value="PROTEIN LATERAL ROOT PRIMORDIUM 1"/>
    <property type="match status" value="1"/>
</dbReference>
<dbReference type="EMBL" id="JAKOGI010000139">
    <property type="protein sequence ID" value="KAJ8442588.1"/>
    <property type="molecule type" value="Genomic_DNA"/>
</dbReference>
<name>A0A9Q1QHC8_9CARY</name>
<proteinExistence type="inferred from homology"/>
<comment type="similarity">
    <text evidence="2">Belongs to the SHI protein family.</text>
</comment>
<organism evidence="9 10">
    <name type="scientific">Carnegiea gigantea</name>
    <dbReference type="NCBI Taxonomy" id="171969"/>
    <lineage>
        <taxon>Eukaryota</taxon>
        <taxon>Viridiplantae</taxon>
        <taxon>Streptophyta</taxon>
        <taxon>Embryophyta</taxon>
        <taxon>Tracheophyta</taxon>
        <taxon>Spermatophyta</taxon>
        <taxon>Magnoliopsida</taxon>
        <taxon>eudicotyledons</taxon>
        <taxon>Gunneridae</taxon>
        <taxon>Pentapetalae</taxon>
        <taxon>Caryophyllales</taxon>
        <taxon>Cactineae</taxon>
        <taxon>Cactaceae</taxon>
        <taxon>Cactoideae</taxon>
        <taxon>Echinocereeae</taxon>
        <taxon>Carnegiea</taxon>
    </lineage>
</organism>
<keyword evidence="7" id="KW-0539">Nucleus</keyword>
<dbReference type="Proteomes" id="UP001153076">
    <property type="component" value="Unassembled WGS sequence"/>
</dbReference>
<keyword evidence="4" id="KW-0862">Zinc</keyword>
<dbReference type="Pfam" id="PF05142">
    <property type="entry name" value="DUF702"/>
    <property type="match status" value="1"/>
</dbReference>
<keyword evidence="10" id="KW-1185">Reference proteome</keyword>
<evidence type="ECO:0000256" key="6">
    <source>
        <dbReference type="ARBA" id="ARBA00023159"/>
    </source>
</evidence>
<protein>
    <submittedName>
        <fullName evidence="9">Uncharacterized protein</fullName>
    </submittedName>
</protein>
<evidence type="ECO:0000256" key="5">
    <source>
        <dbReference type="ARBA" id="ARBA00023125"/>
    </source>
</evidence>
<accession>A0A9Q1QHC8</accession>
<evidence type="ECO:0000256" key="2">
    <source>
        <dbReference type="ARBA" id="ARBA00006911"/>
    </source>
</evidence>
<evidence type="ECO:0000313" key="10">
    <source>
        <dbReference type="Proteomes" id="UP001153076"/>
    </source>
</evidence>
<dbReference type="OrthoDB" id="692274at2759"/>
<feature type="compositionally biased region" description="Polar residues" evidence="8">
    <location>
        <begin position="9"/>
        <end position="19"/>
    </location>
</feature>
<dbReference type="GO" id="GO:0003700">
    <property type="term" value="F:DNA-binding transcription factor activity"/>
    <property type="evidence" value="ECO:0007669"/>
    <property type="project" value="InterPro"/>
</dbReference>
<feature type="region of interest" description="Disordered" evidence="8">
    <location>
        <begin position="276"/>
        <end position="295"/>
    </location>
</feature>
<feature type="region of interest" description="Disordered" evidence="8">
    <location>
        <begin position="170"/>
        <end position="191"/>
    </location>
</feature>
<comment type="subcellular location">
    <subcellularLocation>
        <location evidence="1">Nucleus</location>
    </subcellularLocation>
</comment>
<reference evidence="9" key="1">
    <citation type="submission" date="2022-04" db="EMBL/GenBank/DDBJ databases">
        <title>Carnegiea gigantea Genome sequencing and assembly v2.</title>
        <authorList>
            <person name="Copetti D."/>
            <person name="Sanderson M.J."/>
            <person name="Burquez A."/>
            <person name="Wojciechowski M.F."/>
        </authorList>
    </citation>
    <scope>NUCLEOTIDE SEQUENCE</scope>
    <source>
        <strain evidence="9">SGP5-SGP5p</strain>
        <tissue evidence="9">Aerial part</tissue>
    </source>
</reference>
<evidence type="ECO:0000256" key="1">
    <source>
        <dbReference type="ARBA" id="ARBA00004123"/>
    </source>
</evidence>
<feature type="compositionally biased region" description="Basic and acidic residues" evidence="8">
    <location>
        <begin position="181"/>
        <end position="191"/>
    </location>
</feature>
<sequence length="350" mass="38058">MAAFFSLGTPGSSGSQNPQHHPRSSSDHHHHHHHHQIYHYPLTWPHPSPDQDPDPEPGTRGFQLWQQYVEVHHHHRHPEPHASFLLHGGSTGGGGGGRLLNFKESSGAGGGGGMNCQDCGNKAKKDCAHLRCRTCCKSRGFDCPTHVKSTWVPAAKRRERHQQQVALRHQQLQEGAEEEEQARREKRMREIRPDQTLIPPTTTGLEVGHNSLPSEVSSSAMFRCVKVMSATEDDPEEHIAYQTAINIGGHLFKGILYDQGPDQNNSNTSYARIAGATESSSGGSSGGGGGRGDAQQNHHLFLTATTTTSPIGNGGCTAMMDPNSTTSVVYPTPINAFMAGTQFLFPHSRS</sequence>
<keyword evidence="3" id="KW-0479">Metal-binding</keyword>
<dbReference type="GO" id="GO:0045893">
    <property type="term" value="P:positive regulation of DNA-templated transcription"/>
    <property type="evidence" value="ECO:0007669"/>
    <property type="project" value="TreeGrafter"/>
</dbReference>
<dbReference type="GO" id="GO:0003677">
    <property type="term" value="F:DNA binding"/>
    <property type="evidence" value="ECO:0007669"/>
    <property type="project" value="UniProtKB-KW"/>
</dbReference>
<evidence type="ECO:0000256" key="3">
    <source>
        <dbReference type="ARBA" id="ARBA00022723"/>
    </source>
</evidence>
<dbReference type="NCBIfam" id="TIGR01623">
    <property type="entry name" value="put_zinc_LRP1"/>
    <property type="match status" value="1"/>
</dbReference>
<evidence type="ECO:0000256" key="4">
    <source>
        <dbReference type="ARBA" id="ARBA00022833"/>
    </source>
</evidence>
<dbReference type="NCBIfam" id="TIGR01624">
    <property type="entry name" value="LRP1_Cterm"/>
    <property type="match status" value="1"/>
</dbReference>
<dbReference type="PANTHER" id="PTHR31604:SF2">
    <property type="entry name" value="PROTEIN SHI RELATED SEQUENCE 7"/>
    <property type="match status" value="1"/>
</dbReference>
<feature type="compositionally biased region" description="Gly residues" evidence="8">
    <location>
        <begin position="283"/>
        <end position="292"/>
    </location>
</feature>
<dbReference type="GO" id="GO:0005634">
    <property type="term" value="C:nucleus"/>
    <property type="evidence" value="ECO:0007669"/>
    <property type="project" value="UniProtKB-SubCell"/>
</dbReference>
<dbReference type="InterPro" id="IPR006510">
    <property type="entry name" value="Znf_LRP1"/>
</dbReference>
<dbReference type="InterPro" id="IPR007818">
    <property type="entry name" value="SHI"/>
</dbReference>
<feature type="compositionally biased region" description="Basic residues" evidence="8">
    <location>
        <begin position="20"/>
        <end position="37"/>
    </location>
</feature>
<dbReference type="GO" id="GO:0046872">
    <property type="term" value="F:metal ion binding"/>
    <property type="evidence" value="ECO:0007669"/>
    <property type="project" value="UniProtKB-KW"/>
</dbReference>
<comment type="caution">
    <text evidence="9">The sequence shown here is derived from an EMBL/GenBank/DDBJ whole genome shotgun (WGS) entry which is preliminary data.</text>
</comment>
<dbReference type="InterPro" id="IPR006511">
    <property type="entry name" value="SHI_C"/>
</dbReference>
<evidence type="ECO:0000256" key="8">
    <source>
        <dbReference type="SAM" id="MobiDB-lite"/>
    </source>
</evidence>
<feature type="region of interest" description="Disordered" evidence="8">
    <location>
        <begin position="1"/>
        <end position="60"/>
    </location>
</feature>
<gene>
    <name evidence="9" type="ORF">Cgig2_026530</name>
</gene>
<dbReference type="AlphaFoldDB" id="A0A9Q1QHC8"/>
<evidence type="ECO:0000313" key="9">
    <source>
        <dbReference type="EMBL" id="KAJ8442588.1"/>
    </source>
</evidence>